<comment type="cofactor">
    <cofactor evidence="1 11">
        <name>Mg(2+)</name>
        <dbReference type="ChEBI" id="CHEBI:18420"/>
    </cofactor>
</comment>
<keyword evidence="10 11" id="KW-0472">Membrane</keyword>
<comment type="caution">
    <text evidence="13">The sequence shown here is derived from an EMBL/GenBank/DDBJ whole genome shotgun (WGS) entry which is preliminary data.</text>
</comment>
<keyword evidence="5 11" id="KW-0997">Cell inner membrane</keyword>
<dbReference type="PROSITE" id="PS00943">
    <property type="entry name" value="UBIA"/>
    <property type="match status" value="1"/>
</dbReference>
<evidence type="ECO:0000256" key="6">
    <source>
        <dbReference type="ARBA" id="ARBA00022679"/>
    </source>
</evidence>
<dbReference type="GO" id="GO:0008412">
    <property type="term" value="F:4-hydroxybenzoate polyprenyltransferase activity"/>
    <property type="evidence" value="ECO:0007669"/>
    <property type="project" value="UniProtKB-UniRule"/>
</dbReference>
<dbReference type="AlphaFoldDB" id="A0AA42CJV7"/>
<evidence type="ECO:0000256" key="7">
    <source>
        <dbReference type="ARBA" id="ARBA00022688"/>
    </source>
</evidence>
<dbReference type="GO" id="GO:0005886">
    <property type="term" value="C:plasma membrane"/>
    <property type="evidence" value="ECO:0007669"/>
    <property type="project" value="UniProtKB-SubCell"/>
</dbReference>
<keyword evidence="8 11" id="KW-0812">Transmembrane</keyword>
<evidence type="ECO:0000256" key="5">
    <source>
        <dbReference type="ARBA" id="ARBA00022519"/>
    </source>
</evidence>
<evidence type="ECO:0000256" key="2">
    <source>
        <dbReference type="ARBA" id="ARBA00004141"/>
    </source>
</evidence>
<organism evidence="13 14">
    <name type="scientific">Lichenifustis flavocetrariae</name>
    <dbReference type="NCBI Taxonomy" id="2949735"/>
    <lineage>
        <taxon>Bacteria</taxon>
        <taxon>Pseudomonadati</taxon>
        <taxon>Pseudomonadota</taxon>
        <taxon>Alphaproteobacteria</taxon>
        <taxon>Hyphomicrobiales</taxon>
        <taxon>Lichenihabitantaceae</taxon>
        <taxon>Lichenifustis</taxon>
    </lineage>
</organism>
<evidence type="ECO:0000256" key="9">
    <source>
        <dbReference type="ARBA" id="ARBA00022989"/>
    </source>
</evidence>
<gene>
    <name evidence="11 13" type="primary">ubiA</name>
    <name evidence="13" type="ORF">M8523_17945</name>
</gene>
<dbReference type="FunFam" id="1.20.120.1780:FF:000001">
    <property type="entry name" value="4-hydroxybenzoate octaprenyltransferase"/>
    <property type="match status" value="1"/>
</dbReference>
<dbReference type="InterPro" id="IPR030470">
    <property type="entry name" value="UbiA_prenylTrfase_CS"/>
</dbReference>
<evidence type="ECO:0000313" key="13">
    <source>
        <dbReference type="EMBL" id="MCW6509904.1"/>
    </source>
</evidence>
<protein>
    <recommendedName>
        <fullName evidence="11 12">4-hydroxybenzoate octaprenyltransferase</fullName>
        <ecNumber evidence="11 12">2.5.1.39</ecNumber>
    </recommendedName>
    <alternativeName>
        <fullName evidence="11">4-HB polyprenyltransferase</fullName>
    </alternativeName>
</protein>
<name>A0AA42CJV7_9HYPH</name>
<feature type="transmembrane region" description="Helical" evidence="11">
    <location>
        <begin position="229"/>
        <end position="249"/>
    </location>
</feature>
<dbReference type="CDD" id="cd13959">
    <property type="entry name" value="PT_UbiA_COQ2"/>
    <property type="match status" value="1"/>
</dbReference>
<dbReference type="InterPro" id="IPR006370">
    <property type="entry name" value="HB_polyprenyltransferase-like"/>
</dbReference>
<dbReference type="GO" id="GO:0006744">
    <property type="term" value="P:ubiquinone biosynthetic process"/>
    <property type="evidence" value="ECO:0007669"/>
    <property type="project" value="UniProtKB-UniRule"/>
</dbReference>
<comment type="similarity">
    <text evidence="3 11">Belongs to the UbiA prenyltransferase family.</text>
</comment>
<keyword evidence="14" id="KW-1185">Reference proteome</keyword>
<dbReference type="PANTHER" id="PTHR11048">
    <property type="entry name" value="PRENYLTRANSFERASES"/>
    <property type="match status" value="1"/>
</dbReference>
<evidence type="ECO:0000256" key="1">
    <source>
        <dbReference type="ARBA" id="ARBA00001946"/>
    </source>
</evidence>
<dbReference type="Gene3D" id="1.20.120.1780">
    <property type="entry name" value="UbiA prenyltransferase"/>
    <property type="match status" value="1"/>
</dbReference>
<keyword evidence="9 11" id="KW-1133">Transmembrane helix</keyword>
<keyword evidence="7 11" id="KW-0831">Ubiquinone biosynthesis</keyword>
<dbReference type="FunFam" id="1.10.357.140:FF:000008">
    <property type="entry name" value="4-hydroxybenzoate octaprenyltransferase"/>
    <property type="match status" value="1"/>
</dbReference>
<reference evidence="13" key="1">
    <citation type="submission" date="2022-05" db="EMBL/GenBank/DDBJ databases">
        <authorList>
            <person name="Pankratov T."/>
        </authorList>
    </citation>
    <scope>NUCLEOTIDE SEQUENCE</scope>
    <source>
        <strain evidence="13">BP6-180914</strain>
    </source>
</reference>
<evidence type="ECO:0000256" key="10">
    <source>
        <dbReference type="ARBA" id="ARBA00023136"/>
    </source>
</evidence>
<feature type="transmembrane region" description="Helical" evidence="11">
    <location>
        <begin position="255"/>
        <end position="273"/>
    </location>
</feature>
<dbReference type="Proteomes" id="UP001165667">
    <property type="component" value="Unassembled WGS sequence"/>
</dbReference>
<evidence type="ECO:0000256" key="4">
    <source>
        <dbReference type="ARBA" id="ARBA00022475"/>
    </source>
</evidence>
<comment type="catalytic activity">
    <reaction evidence="11">
        <text>all-trans-octaprenyl diphosphate + 4-hydroxybenzoate = 4-hydroxy-3-(all-trans-octaprenyl)benzoate + diphosphate</text>
        <dbReference type="Rhea" id="RHEA:27782"/>
        <dbReference type="ChEBI" id="CHEBI:1617"/>
        <dbReference type="ChEBI" id="CHEBI:17879"/>
        <dbReference type="ChEBI" id="CHEBI:33019"/>
        <dbReference type="ChEBI" id="CHEBI:57711"/>
        <dbReference type="EC" id="2.5.1.39"/>
    </reaction>
</comment>
<feature type="transmembrane region" description="Helical" evidence="11">
    <location>
        <begin position="109"/>
        <end position="129"/>
    </location>
</feature>
<dbReference type="RefSeq" id="WP_282586276.1">
    <property type="nucleotide sequence ID" value="NZ_JAMOIM010000012.1"/>
</dbReference>
<proteinExistence type="inferred from homology"/>
<comment type="pathway">
    <text evidence="11">Cofactor biosynthesis; ubiquinone biosynthesis.</text>
</comment>
<keyword evidence="6 11" id="KW-0808">Transferase</keyword>
<comment type="subcellular location">
    <subcellularLocation>
        <location evidence="11">Cell inner membrane</location>
        <topology evidence="11">Multi-pass membrane protein</topology>
    </subcellularLocation>
    <subcellularLocation>
        <location evidence="2">Membrane</location>
        <topology evidence="2">Multi-pass membrane protein</topology>
    </subcellularLocation>
</comment>
<comment type="function">
    <text evidence="11">Catalyzes the prenylation of para-hydroxybenzoate (PHB) with an all-trans polyprenyl group. Mediates the second step in the final reaction sequence of ubiquinone-8 (UQ-8) biosynthesis, which is the condensation of the polyisoprenoid side chain with PHB, generating the first membrane-bound Q intermediate 3-octaprenyl-4-hydroxybenzoate.</text>
</comment>
<dbReference type="InterPro" id="IPR039653">
    <property type="entry name" value="Prenyltransferase"/>
</dbReference>
<evidence type="ECO:0000313" key="14">
    <source>
        <dbReference type="Proteomes" id="UP001165667"/>
    </source>
</evidence>
<keyword evidence="11" id="KW-0460">Magnesium</keyword>
<accession>A0AA42CJV7</accession>
<dbReference type="HAMAP" id="MF_01635">
    <property type="entry name" value="UbiA"/>
    <property type="match status" value="1"/>
</dbReference>
<evidence type="ECO:0000256" key="12">
    <source>
        <dbReference type="NCBIfam" id="TIGR01474"/>
    </source>
</evidence>
<dbReference type="EC" id="2.5.1.39" evidence="11 12"/>
<keyword evidence="4 11" id="KW-1003">Cell membrane</keyword>
<dbReference type="Gene3D" id="1.10.357.140">
    <property type="entry name" value="UbiA prenyltransferase"/>
    <property type="match status" value="1"/>
</dbReference>
<sequence>MTLRPAAALPDTTAPWLLRMWPRRWWPYAQLARIDRPIGWQLLLLPCWWSASLAADAARTMPNALHLLLFLVGAIAMRGAGSTFNDIVDRDLDRRVERTQGRPVASGRVSVTRALVFLAGQALVGALVLFSLNRFSIALGLVSLLIVALYPFAKRVTNWPQAVLGLAFAYGGLMGWAAFYGSLAVPAFLLYGAAIFWTMGYDTIYALQDTRDDAVVGIGSTALYFGDRVRGGVAALYAVAVGCGTAALVTGRVGPAAYLGLAGFAAHCVWQVFRIDAADTTRSLALFRSNRLAGTILFLGLTLDALLRSQGV</sequence>
<evidence type="ECO:0000256" key="3">
    <source>
        <dbReference type="ARBA" id="ARBA00005985"/>
    </source>
</evidence>
<feature type="transmembrane region" description="Helical" evidence="11">
    <location>
        <begin position="64"/>
        <end position="88"/>
    </location>
</feature>
<dbReference type="PANTHER" id="PTHR11048:SF28">
    <property type="entry name" value="4-HYDROXYBENZOATE POLYPRENYLTRANSFERASE, MITOCHONDRIAL"/>
    <property type="match status" value="1"/>
</dbReference>
<dbReference type="Pfam" id="PF01040">
    <property type="entry name" value="UbiA"/>
    <property type="match status" value="1"/>
</dbReference>
<feature type="transmembrane region" description="Helical" evidence="11">
    <location>
        <begin position="135"/>
        <end position="153"/>
    </location>
</feature>
<dbReference type="NCBIfam" id="TIGR01474">
    <property type="entry name" value="ubiA_proteo"/>
    <property type="match status" value="1"/>
</dbReference>
<dbReference type="InterPro" id="IPR044878">
    <property type="entry name" value="UbiA_sf"/>
</dbReference>
<evidence type="ECO:0000256" key="11">
    <source>
        <dbReference type="HAMAP-Rule" id="MF_01635"/>
    </source>
</evidence>
<evidence type="ECO:0000256" key="8">
    <source>
        <dbReference type="ARBA" id="ARBA00022692"/>
    </source>
</evidence>
<dbReference type="InterPro" id="IPR000537">
    <property type="entry name" value="UbiA_prenyltransferase"/>
</dbReference>
<dbReference type="EMBL" id="JAMOIM010000012">
    <property type="protein sequence ID" value="MCW6509904.1"/>
    <property type="molecule type" value="Genomic_DNA"/>
</dbReference>